<evidence type="ECO:0000256" key="1">
    <source>
        <dbReference type="SAM" id="Coils"/>
    </source>
</evidence>
<gene>
    <name evidence="2" type="ORF">PB1_08292</name>
</gene>
<evidence type="ECO:0000313" key="3">
    <source>
        <dbReference type="Proteomes" id="UP000010523"/>
    </source>
</evidence>
<accession>I3E1H5</accession>
<comment type="caution">
    <text evidence="2">The sequence shown here is derived from an EMBL/GenBank/DDBJ whole genome shotgun (WGS) entry which is preliminary data.</text>
</comment>
<proteinExistence type="predicted"/>
<keyword evidence="1" id="KW-0175">Coiled coil</keyword>
<dbReference type="Proteomes" id="UP000010523">
    <property type="component" value="Unassembled WGS sequence"/>
</dbReference>
<reference evidence="2 3" key="1">
    <citation type="journal article" date="2012" name="Appl. Environ. Microbiol.">
        <title>Genome Sequence of Thermotolerant Bacillus methanolicus: Features and Regulation Related to Methylotrophy and Production of L-Lysine and L-Glutamate from Methanol.</title>
        <authorList>
            <person name="Heggeset T.M."/>
            <person name="Krog A."/>
            <person name="Balzer S."/>
            <person name="Wentzel A."/>
            <person name="Ellingsen T.E."/>
            <person name="Brautaset T."/>
        </authorList>
    </citation>
    <scope>NUCLEOTIDE SEQUENCE [LARGE SCALE GENOMIC DNA]</scope>
    <source>
        <strain evidence="2 3">PB1</strain>
    </source>
</reference>
<dbReference type="eggNOG" id="COG1196">
    <property type="taxonomic scope" value="Bacteria"/>
</dbReference>
<dbReference type="RefSeq" id="WP_003351791.1">
    <property type="nucleotide sequence ID" value="NZ_AFEU01000002.1"/>
</dbReference>
<feature type="coiled-coil region" evidence="1">
    <location>
        <begin position="27"/>
        <end position="103"/>
    </location>
</feature>
<sequence>MKEDRLDRIEEMLTSIIAMVGKTNSIQQSMENRLQGLENRFQGLEDRIQGLENRMQGLENRMQGLEDRMQGLENRMQGLEDRMQGLEDRMQTMENTMQGIIAEQAEIRKENEIRFNKIDEKIDSLLADQDHIWEKAVRNEREITKIKRHLDVL</sequence>
<name>I3E1H5_BACMT</name>
<dbReference type="Gene3D" id="1.20.1270.70">
    <property type="entry name" value="Designed single chain three-helix bundle"/>
    <property type="match status" value="1"/>
</dbReference>
<dbReference type="PATRIC" id="fig|997296.3.peg.1761"/>
<dbReference type="SUPFAM" id="SSF57997">
    <property type="entry name" value="Tropomyosin"/>
    <property type="match status" value="1"/>
</dbReference>
<dbReference type="OrthoDB" id="2679795at2"/>
<organism evidence="2 3">
    <name type="scientific">Bacillus methanolicus PB1</name>
    <dbReference type="NCBI Taxonomy" id="997296"/>
    <lineage>
        <taxon>Bacteria</taxon>
        <taxon>Bacillati</taxon>
        <taxon>Bacillota</taxon>
        <taxon>Bacilli</taxon>
        <taxon>Bacillales</taxon>
        <taxon>Bacillaceae</taxon>
        <taxon>Bacillus</taxon>
    </lineage>
</organism>
<dbReference type="AlphaFoldDB" id="I3E1H5"/>
<dbReference type="STRING" id="997296.PB1_08292"/>
<dbReference type="Gene3D" id="1.20.5.170">
    <property type="match status" value="1"/>
</dbReference>
<evidence type="ECO:0000313" key="2">
    <source>
        <dbReference type="EMBL" id="EIJ80346.1"/>
    </source>
</evidence>
<keyword evidence="3" id="KW-1185">Reference proteome</keyword>
<protein>
    <submittedName>
        <fullName evidence="2">Uncharacterized protein</fullName>
    </submittedName>
</protein>
<dbReference type="EMBL" id="AFEU01000002">
    <property type="protein sequence ID" value="EIJ80346.1"/>
    <property type="molecule type" value="Genomic_DNA"/>
</dbReference>